<name>A0A2S9H081_9BURK</name>
<dbReference type="OrthoDB" id="9795306at2"/>
<dbReference type="InterPro" id="IPR029068">
    <property type="entry name" value="Glyas_Bleomycin-R_OHBP_Dase"/>
</dbReference>
<dbReference type="PROSITE" id="PS51819">
    <property type="entry name" value="VOC"/>
    <property type="match status" value="1"/>
</dbReference>
<feature type="domain" description="VOC" evidence="1">
    <location>
        <begin position="9"/>
        <end position="134"/>
    </location>
</feature>
<sequence>MSVKSPPAGFHSITPALAIKGAARAIEFYKEIFGAVVVSRYASPDGVVGHAELKIGDSHIMVSDEYPDFGSVSPLSLGGSPVTFMLYMDDVDSVVECAVAAGATLQRPVADQFHGDRTGTITDPFGHKWTIAKHIEDVSSTELSKRAQELFGMSLTKD</sequence>
<dbReference type="InterPro" id="IPR037523">
    <property type="entry name" value="VOC_core"/>
</dbReference>
<dbReference type="Gene3D" id="3.30.720.110">
    <property type="match status" value="1"/>
</dbReference>
<dbReference type="RefSeq" id="WP_105531434.1">
    <property type="nucleotide sequence ID" value="NZ_PUGF01000007.1"/>
</dbReference>
<evidence type="ECO:0000259" key="1">
    <source>
        <dbReference type="PROSITE" id="PS51819"/>
    </source>
</evidence>
<evidence type="ECO:0000313" key="3">
    <source>
        <dbReference type="Proteomes" id="UP000237839"/>
    </source>
</evidence>
<protein>
    <recommendedName>
        <fullName evidence="1">VOC domain-containing protein</fullName>
    </recommendedName>
</protein>
<dbReference type="SUPFAM" id="SSF54593">
    <property type="entry name" value="Glyoxalase/Bleomycin resistance protein/Dihydroxybiphenyl dioxygenase"/>
    <property type="match status" value="1"/>
</dbReference>
<accession>A0A2S9H081</accession>
<organism evidence="2 3">
    <name type="scientific">Solimicrobium silvestre</name>
    <dbReference type="NCBI Taxonomy" id="2099400"/>
    <lineage>
        <taxon>Bacteria</taxon>
        <taxon>Pseudomonadati</taxon>
        <taxon>Pseudomonadota</taxon>
        <taxon>Betaproteobacteria</taxon>
        <taxon>Burkholderiales</taxon>
        <taxon>Oxalobacteraceae</taxon>
        <taxon>Solimicrobium</taxon>
    </lineage>
</organism>
<dbReference type="InterPro" id="IPR004360">
    <property type="entry name" value="Glyas_Fos-R_dOase_dom"/>
</dbReference>
<dbReference type="PANTHER" id="PTHR34109">
    <property type="entry name" value="BNAUNNG04460D PROTEIN-RELATED"/>
    <property type="match status" value="1"/>
</dbReference>
<proteinExistence type="predicted"/>
<comment type="caution">
    <text evidence="2">The sequence shown here is derived from an EMBL/GenBank/DDBJ whole genome shotgun (WGS) entry which is preliminary data.</text>
</comment>
<dbReference type="AlphaFoldDB" id="A0A2S9H081"/>
<dbReference type="PANTHER" id="PTHR34109:SF1">
    <property type="entry name" value="VOC DOMAIN-CONTAINING PROTEIN"/>
    <property type="match status" value="1"/>
</dbReference>
<evidence type="ECO:0000313" key="2">
    <source>
        <dbReference type="EMBL" id="PRC93377.1"/>
    </source>
</evidence>
<dbReference type="CDD" id="cd07246">
    <property type="entry name" value="VOC_like"/>
    <property type="match status" value="1"/>
</dbReference>
<keyword evidence="3" id="KW-1185">Reference proteome</keyword>
<dbReference type="EMBL" id="PUGF01000007">
    <property type="protein sequence ID" value="PRC93377.1"/>
    <property type="molecule type" value="Genomic_DNA"/>
</dbReference>
<dbReference type="Gene3D" id="3.30.720.120">
    <property type="match status" value="1"/>
</dbReference>
<dbReference type="Proteomes" id="UP000237839">
    <property type="component" value="Unassembled WGS sequence"/>
</dbReference>
<reference evidence="2 3" key="1">
    <citation type="submission" date="2018-02" db="EMBL/GenBank/DDBJ databases">
        <title>Solimicrobium silvestre gen. nov., sp. nov., isolated from alpine forest soil.</title>
        <authorList>
            <person name="Margesin R."/>
            <person name="Albuquerque L."/>
            <person name="Zhang D.-C."/>
            <person name="Froufe H.J.C."/>
            <person name="Severino R."/>
            <person name="Roxo I."/>
            <person name="Egas C."/>
            <person name="Da Costa M.S."/>
        </authorList>
    </citation>
    <scope>NUCLEOTIDE SEQUENCE [LARGE SCALE GENOMIC DNA]</scope>
    <source>
        <strain evidence="2 3">S20-91</strain>
    </source>
</reference>
<dbReference type="Pfam" id="PF00903">
    <property type="entry name" value="Glyoxalase"/>
    <property type="match status" value="1"/>
</dbReference>
<gene>
    <name evidence="2" type="ORF">S2091_1764</name>
</gene>